<sequence>MNSPLDISKAPQSCNSSKMQEYTFDVRIHKTDGIFRVKVQLHSTINDIIIDLCKRNNINNPEEYYICFFDQIFNNNDTVQSTNIHQLSKIHNMKWYDVKLPELRMKAPSVLETVPHNDIHVVFTTPEQVKTNEVLSIQFPIEFNQIVPESIQSIGKQINEHLPNKTAANGLTIIPLPTFTRTLRASDLEIDKQDMVIIDARQGSVILEIALKAKISNYKEKLEKIGKKIQSFFVSESKTISYIKSLLPTAKEVQKIDIGFCENTTINHNDDNESLSPDDIDFYLQMNQRPTVIDQISWDYLLEKSREITARILNSFQECDVEYVISNAALVYESIDLGRLGKKAPSPHLLPL</sequence>
<dbReference type="Proteomes" id="UP000681722">
    <property type="component" value="Unassembled WGS sequence"/>
</dbReference>
<evidence type="ECO:0000313" key="2">
    <source>
        <dbReference type="EMBL" id="CAF4165480.1"/>
    </source>
</evidence>
<dbReference type="SUPFAM" id="SSF54236">
    <property type="entry name" value="Ubiquitin-like"/>
    <property type="match status" value="1"/>
</dbReference>
<keyword evidence="3" id="KW-1185">Reference proteome</keyword>
<dbReference type="AlphaFoldDB" id="A0A815F542"/>
<reference evidence="1" key="1">
    <citation type="submission" date="2021-02" db="EMBL/GenBank/DDBJ databases">
        <authorList>
            <person name="Nowell W R."/>
        </authorList>
    </citation>
    <scope>NUCLEOTIDE SEQUENCE</scope>
</reference>
<dbReference type="EMBL" id="CAJOBC010047301">
    <property type="protein sequence ID" value="CAF4165480.1"/>
    <property type="molecule type" value="Genomic_DNA"/>
</dbReference>
<dbReference type="Proteomes" id="UP000663829">
    <property type="component" value="Unassembled WGS sequence"/>
</dbReference>
<protein>
    <submittedName>
        <fullName evidence="1">Uncharacterized protein</fullName>
    </submittedName>
</protein>
<gene>
    <name evidence="1" type="ORF">GPM918_LOCUS29443</name>
    <name evidence="2" type="ORF">SRO942_LOCUS30021</name>
</gene>
<organism evidence="1 3">
    <name type="scientific">Didymodactylos carnosus</name>
    <dbReference type="NCBI Taxonomy" id="1234261"/>
    <lineage>
        <taxon>Eukaryota</taxon>
        <taxon>Metazoa</taxon>
        <taxon>Spiralia</taxon>
        <taxon>Gnathifera</taxon>
        <taxon>Rotifera</taxon>
        <taxon>Eurotatoria</taxon>
        <taxon>Bdelloidea</taxon>
        <taxon>Philodinida</taxon>
        <taxon>Philodinidae</taxon>
        <taxon>Didymodactylos</taxon>
    </lineage>
</organism>
<comment type="caution">
    <text evidence="1">The sequence shown here is derived from an EMBL/GenBank/DDBJ whole genome shotgun (WGS) entry which is preliminary data.</text>
</comment>
<dbReference type="InterPro" id="IPR029071">
    <property type="entry name" value="Ubiquitin-like_domsf"/>
</dbReference>
<feature type="non-terminal residue" evidence="1">
    <location>
        <position position="1"/>
    </location>
</feature>
<name>A0A815F542_9BILA</name>
<accession>A0A815F542</accession>
<dbReference type="EMBL" id="CAJNOQ010013372">
    <property type="protein sequence ID" value="CAF1320373.1"/>
    <property type="molecule type" value="Genomic_DNA"/>
</dbReference>
<evidence type="ECO:0000313" key="1">
    <source>
        <dbReference type="EMBL" id="CAF1320373.1"/>
    </source>
</evidence>
<evidence type="ECO:0000313" key="3">
    <source>
        <dbReference type="Proteomes" id="UP000663829"/>
    </source>
</evidence>
<proteinExistence type="predicted"/>